<protein>
    <submittedName>
        <fullName evidence="4">DUF4190 domain-containing protein</fullName>
    </submittedName>
</protein>
<sequence length="141" mass="14196">MSELPPEQPQQPPYAQAPPPPPAPGYTQQAYGPYTPEPPATNRATLALVLGIVGLTVCPGAASIPAWIIGNEAVKEIDASQGQLGGRSMAFAGKVTGIIGTVLAGAGLLAIGAIFLISALVVDSVGDCEATGDDTSFSVHC</sequence>
<keyword evidence="2" id="KW-0812">Transmembrane</keyword>
<dbReference type="AlphaFoldDB" id="A0A3N0DVV2"/>
<evidence type="ECO:0000259" key="3">
    <source>
        <dbReference type="Pfam" id="PF13828"/>
    </source>
</evidence>
<dbReference type="EMBL" id="RJSG01000002">
    <property type="protein sequence ID" value="RNL79750.1"/>
    <property type="molecule type" value="Genomic_DNA"/>
</dbReference>
<feature type="compositionally biased region" description="Pro residues" evidence="1">
    <location>
        <begin position="1"/>
        <end position="24"/>
    </location>
</feature>
<evidence type="ECO:0000313" key="4">
    <source>
        <dbReference type="EMBL" id="RNL79750.1"/>
    </source>
</evidence>
<organism evidence="4 5">
    <name type="scientific">Nocardioides marmorisolisilvae</name>
    <dbReference type="NCBI Taxonomy" id="1542737"/>
    <lineage>
        <taxon>Bacteria</taxon>
        <taxon>Bacillati</taxon>
        <taxon>Actinomycetota</taxon>
        <taxon>Actinomycetes</taxon>
        <taxon>Propionibacteriales</taxon>
        <taxon>Nocardioidaceae</taxon>
        <taxon>Nocardioides</taxon>
    </lineage>
</organism>
<keyword evidence="2" id="KW-1133">Transmembrane helix</keyword>
<accession>A0A3N0DVV2</accession>
<proteinExistence type="predicted"/>
<dbReference type="InterPro" id="IPR025241">
    <property type="entry name" value="DUF4190"/>
</dbReference>
<evidence type="ECO:0000256" key="1">
    <source>
        <dbReference type="SAM" id="MobiDB-lite"/>
    </source>
</evidence>
<feature type="region of interest" description="Disordered" evidence="1">
    <location>
        <begin position="1"/>
        <end position="38"/>
    </location>
</feature>
<dbReference type="Pfam" id="PF13828">
    <property type="entry name" value="DUF4190"/>
    <property type="match status" value="1"/>
</dbReference>
<feature type="transmembrane region" description="Helical" evidence="2">
    <location>
        <begin position="46"/>
        <end position="70"/>
    </location>
</feature>
<keyword evidence="2" id="KW-0472">Membrane</keyword>
<name>A0A3N0DVV2_9ACTN</name>
<comment type="caution">
    <text evidence="4">The sequence shown here is derived from an EMBL/GenBank/DDBJ whole genome shotgun (WGS) entry which is preliminary data.</text>
</comment>
<dbReference type="OrthoDB" id="3733716at2"/>
<evidence type="ECO:0000313" key="5">
    <source>
        <dbReference type="Proteomes" id="UP000277094"/>
    </source>
</evidence>
<feature type="transmembrane region" description="Helical" evidence="2">
    <location>
        <begin position="91"/>
        <end position="117"/>
    </location>
</feature>
<feature type="domain" description="DUF4190" evidence="3">
    <location>
        <begin position="44"/>
        <end position="105"/>
    </location>
</feature>
<dbReference type="RefSeq" id="WP_123234254.1">
    <property type="nucleotide sequence ID" value="NZ_RJSG01000002.1"/>
</dbReference>
<dbReference type="Proteomes" id="UP000277094">
    <property type="component" value="Unassembled WGS sequence"/>
</dbReference>
<keyword evidence="5" id="KW-1185">Reference proteome</keyword>
<gene>
    <name evidence="4" type="ORF">EFL95_12410</name>
</gene>
<evidence type="ECO:0000256" key="2">
    <source>
        <dbReference type="SAM" id="Phobius"/>
    </source>
</evidence>
<reference evidence="4 5" key="1">
    <citation type="submission" date="2018-11" db="EMBL/GenBank/DDBJ databases">
        <authorList>
            <person name="Li F."/>
        </authorList>
    </citation>
    <scope>NUCLEOTIDE SEQUENCE [LARGE SCALE GENOMIC DNA]</scope>
    <source>
        <strain evidence="4 5">KIS18-7</strain>
    </source>
</reference>